<dbReference type="Proteomes" id="UP001606303">
    <property type="component" value="Unassembled WGS sequence"/>
</dbReference>
<evidence type="ECO:0000313" key="2">
    <source>
        <dbReference type="Proteomes" id="UP001606303"/>
    </source>
</evidence>
<protein>
    <submittedName>
        <fullName evidence="1">Nucleotidyltransferase family protein</fullName>
    </submittedName>
</protein>
<organism evidence="1 2">
    <name type="scientific">Pelomonas baiyunensis</name>
    <dbReference type="NCBI Taxonomy" id="3299026"/>
    <lineage>
        <taxon>Bacteria</taxon>
        <taxon>Pseudomonadati</taxon>
        <taxon>Pseudomonadota</taxon>
        <taxon>Betaproteobacteria</taxon>
        <taxon>Burkholderiales</taxon>
        <taxon>Sphaerotilaceae</taxon>
        <taxon>Roseateles</taxon>
    </lineage>
</organism>
<comment type="caution">
    <text evidence="1">The sequence shown here is derived from an EMBL/GenBank/DDBJ whole genome shotgun (WGS) entry which is preliminary data.</text>
</comment>
<evidence type="ECO:0000313" key="1">
    <source>
        <dbReference type="EMBL" id="MFG6467367.1"/>
    </source>
</evidence>
<keyword evidence="2" id="KW-1185">Reference proteome</keyword>
<dbReference type="Pfam" id="PF14907">
    <property type="entry name" value="NTP_transf_5"/>
    <property type="match status" value="1"/>
</dbReference>
<sequence>MTTLPLVLQILRAPHDAARLSAADWDLLIRQSRRANLIARLATALAPQLDALPPAPARHLASALKIAQRQRLATRWEAECIRRALVPLGIEPILLKGAAYLLRDLPAARGRLFGDVDLLVPKSQMAAAEAGLMVAGWAFDASLSAYDSRYYREWMHEIPPLYHQQRDTALDLHHSILPPTARVQVNTAALFDDLLDVPDLPGLKVLAPTTMFLHSAAHLFHEGELDNGLRDLFDLDALLRDFGQDADFWTALVPRARALGLTRPLHHALRYVTQLLDTPVPAPVLQAAAADAPAAQGLLDACYHRALMPVHASCDKRFTAAARAALYVRSHWLRMPAHLLTRHLARKAWLRLQPPAEALKV</sequence>
<dbReference type="RefSeq" id="WP_394384883.1">
    <property type="nucleotide sequence ID" value="NZ_JBIGIB010000003.1"/>
</dbReference>
<name>A0ABW7GZF0_9BURK</name>
<reference evidence="1 2" key="1">
    <citation type="submission" date="2024-08" db="EMBL/GenBank/DDBJ databases">
        <authorList>
            <person name="Lu H."/>
        </authorList>
    </citation>
    <scope>NUCLEOTIDE SEQUENCE [LARGE SCALE GENOMIC DNA]</scope>
    <source>
        <strain evidence="1 2">BYS87W</strain>
    </source>
</reference>
<dbReference type="InterPro" id="IPR039498">
    <property type="entry name" value="NTP_transf_5"/>
</dbReference>
<proteinExistence type="predicted"/>
<dbReference type="EMBL" id="JBIGIB010000003">
    <property type="protein sequence ID" value="MFG6467367.1"/>
    <property type="molecule type" value="Genomic_DNA"/>
</dbReference>
<accession>A0ABW7GZF0</accession>
<gene>
    <name evidence="1" type="ORF">ACG01O_12160</name>
</gene>